<evidence type="ECO:0000313" key="1">
    <source>
        <dbReference type="EMBL" id="KAI9914049.1"/>
    </source>
</evidence>
<accession>A0ACC0W5M0</accession>
<reference evidence="1 2" key="1">
    <citation type="journal article" date="2022" name="bioRxiv">
        <title>The genome of the oomycete Peronosclerospora sorghi, a cosmopolitan pathogen of maize and sorghum, is inflated with dispersed pseudogenes.</title>
        <authorList>
            <person name="Fletcher K."/>
            <person name="Martin F."/>
            <person name="Isakeit T."/>
            <person name="Cavanaugh K."/>
            <person name="Magill C."/>
            <person name="Michelmore R."/>
        </authorList>
    </citation>
    <scope>NUCLEOTIDE SEQUENCE [LARGE SCALE GENOMIC DNA]</scope>
    <source>
        <strain evidence="1">P6</strain>
    </source>
</reference>
<proteinExistence type="predicted"/>
<dbReference type="EMBL" id="CM047583">
    <property type="protein sequence ID" value="KAI9914049.1"/>
    <property type="molecule type" value="Genomic_DNA"/>
</dbReference>
<gene>
    <name evidence="1" type="ORF">PsorP6_006423</name>
</gene>
<organism evidence="1 2">
    <name type="scientific">Peronosclerospora sorghi</name>
    <dbReference type="NCBI Taxonomy" id="230839"/>
    <lineage>
        <taxon>Eukaryota</taxon>
        <taxon>Sar</taxon>
        <taxon>Stramenopiles</taxon>
        <taxon>Oomycota</taxon>
        <taxon>Peronosporomycetes</taxon>
        <taxon>Peronosporales</taxon>
        <taxon>Peronosporaceae</taxon>
        <taxon>Peronosclerospora</taxon>
    </lineage>
</organism>
<keyword evidence="2" id="KW-1185">Reference proteome</keyword>
<dbReference type="Proteomes" id="UP001163321">
    <property type="component" value="Chromosome 4"/>
</dbReference>
<name>A0ACC0W5M0_9STRA</name>
<sequence length="118" mass="13454">MFSSSVYDINEESLKGKLQLFLVGVCIKVSSDKPSSAKTESAQVRRARLLNAAAGDWDKKLERAMCFLRVVCSARDIIESQRYLAPRTRKIPKSTEIVDLLLHFYGPNDFRQTARMNR</sequence>
<protein>
    <submittedName>
        <fullName evidence="1">Uncharacterized protein</fullName>
    </submittedName>
</protein>
<comment type="caution">
    <text evidence="1">The sequence shown here is derived from an EMBL/GenBank/DDBJ whole genome shotgun (WGS) entry which is preliminary data.</text>
</comment>
<evidence type="ECO:0000313" key="2">
    <source>
        <dbReference type="Proteomes" id="UP001163321"/>
    </source>
</evidence>